<feature type="signal peptide" evidence="2">
    <location>
        <begin position="1"/>
        <end position="16"/>
    </location>
</feature>
<dbReference type="Proteomes" id="UP000494040">
    <property type="component" value="Unassembled WGS sequence"/>
</dbReference>
<keyword evidence="2" id="KW-0732">Signal</keyword>
<feature type="chain" id="PRO_5036269622" evidence="2">
    <location>
        <begin position="17"/>
        <end position="173"/>
    </location>
</feature>
<keyword evidence="4" id="KW-1185">Reference proteome</keyword>
<dbReference type="RefSeq" id="XP_014254500.1">
    <property type="nucleotide sequence ID" value="XM_014399014.2"/>
</dbReference>
<dbReference type="OrthoDB" id="6350087at2759"/>
<organism evidence="3 4">
    <name type="scientific">Cimex lectularius</name>
    <name type="common">Bed bug</name>
    <name type="synonym">Acanthia lectularia</name>
    <dbReference type="NCBI Taxonomy" id="79782"/>
    <lineage>
        <taxon>Eukaryota</taxon>
        <taxon>Metazoa</taxon>
        <taxon>Ecdysozoa</taxon>
        <taxon>Arthropoda</taxon>
        <taxon>Hexapoda</taxon>
        <taxon>Insecta</taxon>
        <taxon>Pterygota</taxon>
        <taxon>Neoptera</taxon>
        <taxon>Paraneoptera</taxon>
        <taxon>Hemiptera</taxon>
        <taxon>Heteroptera</taxon>
        <taxon>Panheteroptera</taxon>
        <taxon>Cimicomorpha</taxon>
        <taxon>Cimicidae</taxon>
        <taxon>Cimex</taxon>
    </lineage>
</organism>
<dbReference type="EnsemblMetazoa" id="XM_014399013.2">
    <property type="protein sequence ID" value="XP_014254499.1"/>
    <property type="gene ID" value="LOC106669492"/>
</dbReference>
<proteinExistence type="predicted"/>
<evidence type="ECO:0000313" key="4">
    <source>
        <dbReference type="Proteomes" id="UP000494040"/>
    </source>
</evidence>
<evidence type="ECO:0000256" key="2">
    <source>
        <dbReference type="SAM" id="SignalP"/>
    </source>
</evidence>
<dbReference type="KEGG" id="clec:106669492"/>
<feature type="region of interest" description="Disordered" evidence="1">
    <location>
        <begin position="75"/>
        <end position="100"/>
    </location>
</feature>
<protein>
    <submittedName>
        <fullName evidence="3">Uncharacterized protein</fullName>
    </submittedName>
</protein>
<dbReference type="EnsemblMetazoa" id="XM_014399014.2">
    <property type="protein sequence ID" value="XP_014254500.1"/>
    <property type="gene ID" value="LOC106669492"/>
</dbReference>
<sequence length="173" mass="19271">MEYVLLVSLFVACCVGHSLPVSQTADEEAQTKSEKTVTKRSIPWYLPTIYLPPIIQVHHVIYLQKPDGRCFSDLPRPTPGPSGNTTNALPSLEDRLGVNTNDTNQEPSKCVWAIVACCSPNSREIRYSCFELLGCEGPFWDENPCESRIVTAAANTALKFYMSNSRETQNNDI</sequence>
<reference evidence="3" key="1">
    <citation type="submission" date="2022-01" db="UniProtKB">
        <authorList>
            <consortium name="EnsemblMetazoa"/>
        </authorList>
    </citation>
    <scope>IDENTIFICATION</scope>
</reference>
<dbReference type="GeneID" id="106669492"/>
<evidence type="ECO:0000313" key="3">
    <source>
        <dbReference type="EnsemblMetazoa" id="XP_014254499.1"/>
    </source>
</evidence>
<dbReference type="RefSeq" id="XP_014254499.1">
    <property type="nucleotide sequence ID" value="XM_014399013.2"/>
</dbReference>
<name>A0A8I6TG75_CIMLE</name>
<accession>A0A8I6TG75</accession>
<dbReference type="AlphaFoldDB" id="A0A8I6TG75"/>
<evidence type="ECO:0000256" key="1">
    <source>
        <dbReference type="SAM" id="MobiDB-lite"/>
    </source>
</evidence>